<feature type="active site" description="Proton acceptor" evidence="2">
    <location>
        <position position="179"/>
    </location>
</feature>
<sequence length="298" mass="33384">MKVDAVFEGGGIKGLAYIGAIEIMEEAGYKWERLAGTSVGSIVASLLAVGYNAKELKRLMIELPFEKIEKKTTVGNIPIIGSWLSLSINNGIYRMTILEEWLNMALKAKGIRCFGDLPENKLKIVITDLSRNRMSILPDDLPLYNVDPKSFPIASAVLMSNSIPFFFIPSKLNGNVIVDGGVLSNYPIWIFDVDGMPRWPTIGFRLSGPSAISQPSRVNGPVKTTLAIIRTMLEAHDKKYINSHNATRTVFIKNIDVGATDFNISNKQKFQLIELGRNSTYNFIKDWKFINYVKQYRI</sequence>
<feature type="domain" description="PNPLA" evidence="3">
    <location>
        <begin position="5"/>
        <end position="192"/>
    </location>
</feature>
<keyword evidence="1 2" id="KW-0443">Lipid metabolism</keyword>
<feature type="short sequence motif" description="GXGXXG" evidence="2">
    <location>
        <begin position="9"/>
        <end position="14"/>
    </location>
</feature>
<dbReference type="PANTHER" id="PTHR46394">
    <property type="entry name" value="ANNEXIN"/>
    <property type="match status" value="1"/>
</dbReference>
<evidence type="ECO:0000313" key="5">
    <source>
        <dbReference type="Proteomes" id="UP001145050"/>
    </source>
</evidence>
<protein>
    <submittedName>
        <fullName evidence="4">Patatin-like phospholipase family protein</fullName>
    </submittedName>
</protein>
<dbReference type="AlphaFoldDB" id="A0A9X3WX88"/>
<reference evidence="4" key="1">
    <citation type="submission" date="2022-06" db="EMBL/GenBank/DDBJ databases">
        <title>Aquibacillus sp. a new bacterium isolated from soil saline samples.</title>
        <authorList>
            <person name="Galisteo C."/>
            <person name="De La Haba R."/>
            <person name="Sanchez-Porro C."/>
            <person name="Ventosa A."/>
        </authorList>
    </citation>
    <scope>NUCLEOTIDE SEQUENCE</scope>
    <source>
        <strain evidence="4">3ASR75-11</strain>
    </source>
</reference>
<dbReference type="SUPFAM" id="SSF52151">
    <property type="entry name" value="FabD/lysophospholipase-like"/>
    <property type="match status" value="1"/>
</dbReference>
<dbReference type="InterPro" id="IPR016035">
    <property type="entry name" value="Acyl_Trfase/lysoPLipase"/>
</dbReference>
<keyword evidence="2" id="KW-0378">Hydrolase</keyword>
<dbReference type="CDD" id="cd07207">
    <property type="entry name" value="Pat_ExoU_VipD_like"/>
    <property type="match status" value="1"/>
</dbReference>
<dbReference type="Pfam" id="PF01734">
    <property type="entry name" value="Patatin"/>
    <property type="match status" value="1"/>
</dbReference>
<dbReference type="PANTHER" id="PTHR46394:SF1">
    <property type="entry name" value="PNPLA DOMAIN-CONTAINING PROTEIN"/>
    <property type="match status" value="1"/>
</dbReference>
<dbReference type="GO" id="GO:0016787">
    <property type="term" value="F:hydrolase activity"/>
    <property type="evidence" value="ECO:0007669"/>
    <property type="project" value="UniProtKB-UniRule"/>
</dbReference>
<gene>
    <name evidence="4" type="ORF">NC797_15415</name>
</gene>
<dbReference type="Proteomes" id="UP001145050">
    <property type="component" value="Unassembled WGS sequence"/>
</dbReference>
<evidence type="ECO:0000313" key="4">
    <source>
        <dbReference type="EMBL" id="MDC3425896.1"/>
    </source>
</evidence>
<evidence type="ECO:0000256" key="1">
    <source>
        <dbReference type="ARBA" id="ARBA00023098"/>
    </source>
</evidence>
<keyword evidence="2" id="KW-0442">Lipid degradation</keyword>
<evidence type="ECO:0000259" key="3">
    <source>
        <dbReference type="PROSITE" id="PS51635"/>
    </source>
</evidence>
<feature type="short sequence motif" description="DGA/G" evidence="2">
    <location>
        <begin position="179"/>
        <end position="181"/>
    </location>
</feature>
<dbReference type="InterPro" id="IPR052580">
    <property type="entry name" value="Lipid_Hydrolase"/>
</dbReference>
<dbReference type="InterPro" id="IPR002641">
    <property type="entry name" value="PNPLA_dom"/>
</dbReference>
<dbReference type="RefSeq" id="WP_272437715.1">
    <property type="nucleotide sequence ID" value="NZ_JAMQKB010000023.1"/>
</dbReference>
<name>A0A9X3WX88_9BACI</name>
<comment type="caution">
    <text evidence="4">The sequence shown here is derived from an EMBL/GenBank/DDBJ whole genome shotgun (WGS) entry which is preliminary data.</text>
</comment>
<dbReference type="GO" id="GO:0016042">
    <property type="term" value="P:lipid catabolic process"/>
    <property type="evidence" value="ECO:0007669"/>
    <property type="project" value="UniProtKB-UniRule"/>
</dbReference>
<feature type="active site" description="Nucleophile" evidence="2">
    <location>
        <position position="38"/>
    </location>
</feature>
<keyword evidence="5" id="KW-1185">Reference proteome</keyword>
<organism evidence="4 5">
    <name type="scientific">Terrihalobacillus insolitus</name>
    <dbReference type="NCBI Taxonomy" id="2950438"/>
    <lineage>
        <taxon>Bacteria</taxon>
        <taxon>Bacillati</taxon>
        <taxon>Bacillota</taxon>
        <taxon>Bacilli</taxon>
        <taxon>Bacillales</taxon>
        <taxon>Bacillaceae</taxon>
        <taxon>Terrihalobacillus</taxon>
    </lineage>
</organism>
<dbReference type="Gene3D" id="3.40.1090.10">
    <property type="entry name" value="Cytosolic phospholipase A2 catalytic domain"/>
    <property type="match status" value="2"/>
</dbReference>
<dbReference type="EMBL" id="JAMQKB010000023">
    <property type="protein sequence ID" value="MDC3425896.1"/>
    <property type="molecule type" value="Genomic_DNA"/>
</dbReference>
<dbReference type="PROSITE" id="PS51635">
    <property type="entry name" value="PNPLA"/>
    <property type="match status" value="1"/>
</dbReference>
<feature type="short sequence motif" description="GXSXG" evidence="2">
    <location>
        <begin position="36"/>
        <end position="40"/>
    </location>
</feature>
<proteinExistence type="predicted"/>
<evidence type="ECO:0000256" key="2">
    <source>
        <dbReference type="PROSITE-ProRule" id="PRU01161"/>
    </source>
</evidence>
<accession>A0A9X3WX88</accession>